<dbReference type="SMART" id="SM00482">
    <property type="entry name" value="POLAc"/>
    <property type="match status" value="1"/>
</dbReference>
<dbReference type="EC" id="2.7.7.49" evidence="6"/>
<keyword evidence="32" id="KW-1185">Reference proteome</keyword>
<organism evidence="31 32">
    <name type="scientific">Paramormyrops kingsleyae</name>
    <dbReference type="NCBI Taxonomy" id="1676925"/>
    <lineage>
        <taxon>Eukaryota</taxon>
        <taxon>Metazoa</taxon>
        <taxon>Chordata</taxon>
        <taxon>Craniata</taxon>
        <taxon>Vertebrata</taxon>
        <taxon>Euteleostomi</taxon>
        <taxon>Actinopterygii</taxon>
        <taxon>Neopterygii</taxon>
        <taxon>Teleostei</taxon>
        <taxon>Osteoglossocephala</taxon>
        <taxon>Osteoglossomorpha</taxon>
        <taxon>Osteoglossiformes</taxon>
        <taxon>Mormyridae</taxon>
        <taxon>Paramormyrops</taxon>
    </lineage>
</organism>
<evidence type="ECO:0000256" key="12">
    <source>
        <dbReference type="ARBA" id="ARBA00022741"/>
    </source>
</evidence>
<evidence type="ECO:0000313" key="32">
    <source>
        <dbReference type="Proteomes" id="UP000261540"/>
    </source>
</evidence>
<evidence type="ECO:0000256" key="4">
    <source>
        <dbReference type="ARBA" id="ARBA00007705"/>
    </source>
</evidence>
<dbReference type="GO" id="GO:0097681">
    <property type="term" value="P:double-strand break repair via alternative nonhomologous end joining"/>
    <property type="evidence" value="ECO:0007669"/>
    <property type="project" value="TreeGrafter"/>
</dbReference>
<dbReference type="InterPro" id="IPR014001">
    <property type="entry name" value="Helicase_ATP-bd"/>
</dbReference>
<evidence type="ECO:0000259" key="30">
    <source>
        <dbReference type="PROSITE" id="PS51194"/>
    </source>
</evidence>
<evidence type="ECO:0000256" key="13">
    <source>
        <dbReference type="ARBA" id="ARBA00022763"/>
    </source>
</evidence>
<reference evidence="31" key="1">
    <citation type="submission" date="2025-08" db="UniProtKB">
        <authorList>
            <consortium name="Ensembl"/>
        </authorList>
    </citation>
    <scope>IDENTIFICATION</scope>
</reference>
<feature type="region of interest" description="Disordered" evidence="28">
    <location>
        <begin position="871"/>
        <end position="914"/>
    </location>
</feature>
<dbReference type="Gene3D" id="3.30.70.370">
    <property type="match status" value="1"/>
</dbReference>
<keyword evidence="16" id="KW-0067">ATP-binding</keyword>
<feature type="domain" description="Helicase ATP-binding" evidence="29">
    <location>
        <begin position="68"/>
        <end position="252"/>
    </location>
</feature>
<evidence type="ECO:0000256" key="11">
    <source>
        <dbReference type="ARBA" id="ARBA00022695"/>
    </source>
</evidence>
<protein>
    <recommendedName>
        <fullName evidence="26">DNA polymerase theta</fullName>
        <ecNumber evidence="6">2.7.7.49</ecNumber>
        <ecNumber evidence="5">2.7.7.7</ecNumber>
        <ecNumber evidence="7">3.6.4.12</ecNumber>
    </recommendedName>
    <alternativeName>
        <fullName evidence="27">DNA polymerase eta</fullName>
    </alternativeName>
</protein>
<dbReference type="InterPro" id="IPR011545">
    <property type="entry name" value="DEAD/DEAH_box_helicase_dom"/>
</dbReference>
<dbReference type="FunFam" id="1.20.1060.10:FF:000002">
    <property type="entry name" value="Polymerase (DNA directed), theta"/>
    <property type="match status" value="1"/>
</dbReference>
<dbReference type="GeneTree" id="ENSGT00940000158694"/>
<comment type="subunit">
    <text evidence="25">Homomultimer; forms homodimers and homotetramers. Interacts with RAD51. Interacts with ORC2 and ORC4. Interacts with RHNO1; interaction takes place during mitosis and promotes POLQ recruitment to DNA damage sites. Interacts (when phosphorylated) with TOPBP1 (via BRCT domains 7 and 8); promoting POLQ recruitment to DNA damage sites.</text>
</comment>
<dbReference type="GO" id="GO:0005694">
    <property type="term" value="C:chromosome"/>
    <property type="evidence" value="ECO:0007669"/>
    <property type="project" value="UniProtKB-SubCell"/>
</dbReference>
<comment type="catalytic activity">
    <reaction evidence="24">
        <text>DNA(n) + a 2'-deoxyribonucleoside 5'-triphosphate = DNA(n+1) + diphosphate</text>
        <dbReference type="Rhea" id="RHEA:22508"/>
        <dbReference type="Rhea" id="RHEA-COMP:17339"/>
        <dbReference type="Rhea" id="RHEA-COMP:17340"/>
        <dbReference type="ChEBI" id="CHEBI:33019"/>
        <dbReference type="ChEBI" id="CHEBI:61560"/>
        <dbReference type="ChEBI" id="CHEBI:173112"/>
        <dbReference type="EC" id="2.7.7.7"/>
    </reaction>
</comment>
<dbReference type="FunFam" id="3.40.50.300:FF:000753">
    <property type="entry name" value="Polymerase (DNA directed), theta"/>
    <property type="match status" value="1"/>
</dbReference>
<dbReference type="GO" id="GO:0016787">
    <property type="term" value="F:hydrolase activity"/>
    <property type="evidence" value="ECO:0007669"/>
    <property type="project" value="UniProtKB-KW"/>
</dbReference>
<keyword evidence="13" id="KW-0227">DNA damage</keyword>
<dbReference type="Gene3D" id="1.20.1060.10">
    <property type="entry name" value="Taq DNA Polymerase, Chain T, domain 4"/>
    <property type="match status" value="1"/>
</dbReference>
<dbReference type="Pfam" id="PF00476">
    <property type="entry name" value="DNA_pol_A"/>
    <property type="match status" value="1"/>
</dbReference>
<evidence type="ECO:0000256" key="17">
    <source>
        <dbReference type="ARBA" id="ARBA00022932"/>
    </source>
</evidence>
<evidence type="ECO:0000256" key="23">
    <source>
        <dbReference type="ARBA" id="ARBA00048173"/>
    </source>
</evidence>
<evidence type="ECO:0000256" key="24">
    <source>
        <dbReference type="ARBA" id="ARBA00049244"/>
    </source>
</evidence>
<keyword evidence="17" id="KW-0239">DNA-directed DNA polymerase</keyword>
<accession>A0A3B3T2B4</accession>
<dbReference type="CDD" id="cd18795">
    <property type="entry name" value="SF2_C_Ski2"/>
    <property type="match status" value="1"/>
</dbReference>
<comment type="similarity">
    <text evidence="4">Belongs to the DNA polymerase type-A family.</text>
</comment>
<dbReference type="Gene3D" id="1.10.3380.20">
    <property type="match status" value="1"/>
</dbReference>
<evidence type="ECO:0000256" key="8">
    <source>
        <dbReference type="ARBA" id="ARBA00022454"/>
    </source>
</evidence>
<evidence type="ECO:0000256" key="2">
    <source>
        <dbReference type="ARBA" id="ARBA00004123"/>
    </source>
</evidence>
<keyword evidence="12" id="KW-0547">Nucleotide-binding</keyword>
<evidence type="ECO:0000256" key="10">
    <source>
        <dbReference type="ARBA" id="ARBA00022679"/>
    </source>
</evidence>
<dbReference type="Pfam" id="PF00270">
    <property type="entry name" value="DEAD"/>
    <property type="match status" value="1"/>
</dbReference>
<dbReference type="Pfam" id="PF00271">
    <property type="entry name" value="Helicase_C"/>
    <property type="match status" value="1"/>
</dbReference>
<dbReference type="Gene3D" id="1.10.150.20">
    <property type="entry name" value="5' to 3' exonuclease, C-terminal subdomain"/>
    <property type="match status" value="1"/>
</dbReference>
<dbReference type="STRING" id="1676925.ENSPKIP00000037222"/>
<feature type="region of interest" description="Disordered" evidence="28">
    <location>
        <begin position="1528"/>
        <end position="1553"/>
    </location>
</feature>
<dbReference type="CDD" id="cd18026">
    <property type="entry name" value="DEXHc_POLQ-like"/>
    <property type="match status" value="1"/>
</dbReference>
<evidence type="ECO:0000256" key="20">
    <source>
        <dbReference type="ARBA" id="ARBA00023242"/>
    </source>
</evidence>
<dbReference type="SUPFAM" id="SSF158702">
    <property type="entry name" value="Sec63 N-terminal domain-like"/>
    <property type="match status" value="1"/>
</dbReference>
<evidence type="ECO:0000256" key="9">
    <source>
        <dbReference type="ARBA" id="ARBA00022553"/>
    </source>
</evidence>
<keyword evidence="8" id="KW-0158">Chromosome</keyword>
<evidence type="ECO:0000256" key="16">
    <source>
        <dbReference type="ARBA" id="ARBA00022840"/>
    </source>
</evidence>
<evidence type="ECO:0000256" key="26">
    <source>
        <dbReference type="ARBA" id="ARBA00074669"/>
    </source>
</evidence>
<dbReference type="FunFam" id="1.10.150.20:FF:000036">
    <property type="entry name" value="Polymerase (DNA directed), theta"/>
    <property type="match status" value="1"/>
</dbReference>
<dbReference type="GO" id="GO:0003887">
    <property type="term" value="F:DNA-directed DNA polymerase activity"/>
    <property type="evidence" value="ECO:0007669"/>
    <property type="project" value="UniProtKB-KW"/>
</dbReference>
<dbReference type="GO" id="GO:0005524">
    <property type="term" value="F:ATP binding"/>
    <property type="evidence" value="ECO:0007669"/>
    <property type="project" value="UniProtKB-KW"/>
</dbReference>
<evidence type="ECO:0000256" key="5">
    <source>
        <dbReference type="ARBA" id="ARBA00012417"/>
    </source>
</evidence>
<dbReference type="GO" id="GO:0005634">
    <property type="term" value="C:nucleus"/>
    <property type="evidence" value="ECO:0007669"/>
    <property type="project" value="UniProtKB-SubCell"/>
</dbReference>
<dbReference type="Gene3D" id="3.30.420.10">
    <property type="entry name" value="Ribonuclease H-like superfamily/Ribonuclease H"/>
    <property type="match status" value="1"/>
</dbReference>
<evidence type="ECO:0000256" key="6">
    <source>
        <dbReference type="ARBA" id="ARBA00012493"/>
    </source>
</evidence>
<evidence type="ECO:0000256" key="14">
    <source>
        <dbReference type="ARBA" id="ARBA00022801"/>
    </source>
</evidence>
<dbReference type="GO" id="GO:0003677">
    <property type="term" value="F:DNA binding"/>
    <property type="evidence" value="ECO:0007669"/>
    <property type="project" value="InterPro"/>
</dbReference>
<keyword evidence="19" id="KW-0234">DNA repair</keyword>
<dbReference type="SUPFAM" id="SSF56672">
    <property type="entry name" value="DNA/RNA polymerases"/>
    <property type="match status" value="1"/>
</dbReference>
<evidence type="ECO:0000259" key="29">
    <source>
        <dbReference type="PROSITE" id="PS51192"/>
    </source>
</evidence>
<keyword evidence="9" id="KW-0597">Phosphoprotein</keyword>
<keyword evidence="14" id="KW-0378">Hydrolase</keyword>
<keyword evidence="15" id="KW-0347">Helicase</keyword>
<comment type="subcellular location">
    <subcellularLocation>
        <location evidence="3">Chromosome</location>
    </subcellularLocation>
    <subcellularLocation>
        <location evidence="2">Nucleus</location>
    </subcellularLocation>
</comment>
<dbReference type="Gene3D" id="3.40.50.300">
    <property type="entry name" value="P-loop containing nucleotide triphosphate hydrolases"/>
    <property type="match status" value="2"/>
</dbReference>
<sequence>KRSSGNLSASVLTPPPEFSLLGETLVDPGKESDKLLLSSWGLPKPVLEKYQCLGVTRMFEWQAECLTLGKVLEGKNLVYSAPTSAGKTLVAELLMLKRLLESKRKALFILPFVSVAKEKMHYLQNVFQEAGIRVEGYMGNTSPASGFSALDVAVCTIEKANGLINRLIEENKLDLLGIIVVDELHMLGDSGRGYLLELLLTKILYISQKSFARFVADAPVFSEGIQIVGMSATLPNLDLLARWLNADLYHTDYRPVPLMEQLKIGNKIYDGSLNLVRDFKPTLQVKGDDDHIVSLCFETIQDGNSVLLFCPSKNWCEKLADSIACEFFNLQRCFNKHRECYCVYFGLQDVLAQLKRSPAGLDPVLQRTVPWRVAFHHAGLTFEERDILEGAFRQGCIKILAATSTLSSGVNLPARRVIIRTPVFNGHLLDILTYKQMSGRAGRKGVDTKGESLLVCKESERLKGIGLIQGSLKPISSCLVKKEGEGVTTSMIRAILEIIVGGVASTPEDVMSYASCTLLATSLCAENVGGAEPGESSAAKKLPESRGAIEACVDWLMENEFIQLQEDGDGDHKVKKFRPTHLGAATLSSSLSPPEALGIFADLQRAMKGFVLENDLHILYLITPVYAEWTTINWYQFYCLWESLPTSMKRVAEMVGIQESILARSVGGKITAKTEKQHRQMAIHKRSFFILYYAWKSMVCECIPLGNIARKYGCSRGQLQSLQQAASSYAGMVTVFCNRLGWHNLEILLSQFQSRLSFGVQRELCDLVRISLLNAQRARVLYSAGFVTVSEIARASAADVEKALRKTVPFKSSRQAVDESEQDVQERRATRCVWVSGKRGLTETEAALEIVAEARLLLQQDLARLGVHWSPDSCSKDVEQTPSSEESCDRRQDIPARVGTRQEGNGSLKKENTTMDYVKDSVTSAPLNSALGNADPMDQGLSDPHMQSNALVKVLKSIKANRIDAKDEVTDGRPKVPPCPDSSHNLRKDGAADVRSVTPSKLAVGHVSKRRKMERHAAETPGRGKVADLPAILPQGSTTSYKNEDFLPASPEKNPEKNQSPSPEHTDLKMLCSLQDPHQDDRDEEASRLLTSNGMLKRKRLGGMDGRPALLESHKNVSVVSGKKCRQKLKHCNSKIDCNSTLYERANGEDTGVIGNNAGTLTLSEKNYDVSLEAEEKCQSPDLYRDDANDFGDSFELDTQMERILIQQDPYFNIKNTQLAGNDHPHARDLRENLSGCEHLKSTGNIASATAVLPKCSSKNDPQQCNSASDALPRYNISMTDSQMENILNYSGLSSNDLVEESDAIKFSICLDENRESERNRPSSKSEDSFNGSSSFLFDSLYDSLVLDGLVEEEQAKDCIGGIADNLFEQKQQSQEMPSDNQEAIQWGESSFNLSEWGDSLQTGELYLDKLNNVFKCSEQSITVRAKAVPDFRNDGVMESDALRDRSLLHPTFSLSPGMQDIFDKWTSMTDQCVASQEANGEKGCEATEQSVERAAQAKDSNVETDIISGTPCELPLGHIKTRVCQSPFEKETPKGSSRRQVARIHPTSSREPVIPRVELNSSTAQLPLVLHSKVQQVPQRDPGSDADLEPDTSLINRSFSLQLSQDASLQECIPSSMESFSIIDVTSNLSLFKTFIKEWKTKSRFSVAVACEKRGHMLSPSSTIGGKMKKETPIQKNITRNEFPVKGNESLAVIGISVCWGGKDAYYISLQEEQANTGISASLAPPPVDENLAIRERLEQVQACLKRSNQADDAIITYNFIALYKTLLLACGLSFEGNFEDPKVACWLMDPNSKERTLHNMVTHFSPQELLLLDGISPGLGVQSLGMCADSSHSGRYRAAIESVLVYDIMTQLCALLEKENLLGIFRSVEMPTQYCLVLLELNGLGFSTSECDTQRHVMQAKLSTLESQAYQLAGHRISLTNPEDIAEVLFLELKLPPNGDLNMQKNKKTLGYNRRATMGKRGRLTKEFSTTKNVLEKLRSLHPLPGVILEWRRITNALSKVVFPLQRQKRWHDALEMDRIYPVSQTHTATGRVSFVEPNIQNVPKDFEIQIPAIAADIAPPQCSTMAEMSRRGSEFSHQSVVPPAKAGEGEMPFSVSMRHAFVPFMGGLILAADYSQLELRILAHLSRDRRLIQVLNSGADVFKSIAAEWKMIDPECVTDTLRQQAKQICYGIIYGMGAKSLGEQMDINENDAACYIESFKSRYTGIQAFLRNTVKNCEKNGYIQTILGRKRFLPAIKDSNVYLRSHAERQAVNTTVQGSAADIVKSATVNIQRHLEGTFRSAPRSHQHAPKRGDRELSLQGRAPPTPYRGGFFILQLHDELIYEVSEEDVIQVAQIVKKEMESVMKLYVKLHVKVKVGPSWGNLQDLDI</sequence>
<dbReference type="InterPro" id="IPR019760">
    <property type="entry name" value="DNA-dir_DNA_pol_A_CS"/>
</dbReference>
<dbReference type="EC" id="3.6.4.12" evidence="7"/>
<dbReference type="InterPro" id="IPR046931">
    <property type="entry name" value="HTH_61"/>
</dbReference>
<dbReference type="PROSITE" id="PS51194">
    <property type="entry name" value="HELICASE_CTER"/>
    <property type="match status" value="1"/>
</dbReference>
<dbReference type="GO" id="GO:0003678">
    <property type="term" value="F:DNA helicase activity"/>
    <property type="evidence" value="ECO:0007669"/>
    <property type="project" value="UniProtKB-EC"/>
</dbReference>
<dbReference type="CDD" id="cd08638">
    <property type="entry name" value="DNA_pol_A_theta"/>
    <property type="match status" value="1"/>
</dbReference>
<keyword evidence="20" id="KW-0539">Nucleus</keyword>
<comment type="catalytic activity">
    <reaction evidence="22">
        <text>ATP + H2O = ADP + phosphate + H(+)</text>
        <dbReference type="Rhea" id="RHEA:13065"/>
        <dbReference type="ChEBI" id="CHEBI:15377"/>
        <dbReference type="ChEBI" id="CHEBI:15378"/>
        <dbReference type="ChEBI" id="CHEBI:30616"/>
        <dbReference type="ChEBI" id="CHEBI:43474"/>
        <dbReference type="ChEBI" id="CHEBI:456216"/>
        <dbReference type="EC" id="3.6.4.12"/>
    </reaction>
</comment>
<evidence type="ECO:0000256" key="7">
    <source>
        <dbReference type="ARBA" id="ARBA00012551"/>
    </source>
</evidence>
<evidence type="ECO:0000256" key="3">
    <source>
        <dbReference type="ARBA" id="ARBA00004286"/>
    </source>
</evidence>
<feature type="region of interest" description="Disordered" evidence="28">
    <location>
        <begin position="2282"/>
        <end position="2304"/>
    </location>
</feature>
<evidence type="ECO:0000256" key="18">
    <source>
        <dbReference type="ARBA" id="ARBA00022990"/>
    </source>
</evidence>
<dbReference type="InterPro" id="IPR048960">
    <property type="entry name" value="POLQ-like_helical"/>
</dbReference>
<dbReference type="PRINTS" id="PR00868">
    <property type="entry name" value="DNAPOLI"/>
</dbReference>
<evidence type="ECO:0000313" key="31">
    <source>
        <dbReference type="Ensembl" id="ENSPKIP00000037222.1"/>
    </source>
</evidence>
<dbReference type="InterPro" id="IPR001098">
    <property type="entry name" value="DNA-dir_DNA_pol_A_palm_dom"/>
</dbReference>
<feature type="domain" description="Helicase C-terminal" evidence="30">
    <location>
        <begin position="287"/>
        <end position="487"/>
    </location>
</feature>
<dbReference type="EC" id="2.7.7.7" evidence="5"/>
<reference evidence="31" key="2">
    <citation type="submission" date="2025-09" db="UniProtKB">
        <authorList>
            <consortium name="Ensembl"/>
        </authorList>
    </citation>
    <scope>IDENTIFICATION</scope>
</reference>
<dbReference type="SUPFAM" id="SSF52540">
    <property type="entry name" value="P-loop containing nucleoside triphosphate hydrolases"/>
    <property type="match status" value="1"/>
</dbReference>
<evidence type="ECO:0000256" key="15">
    <source>
        <dbReference type="ARBA" id="ARBA00022806"/>
    </source>
</evidence>
<dbReference type="Pfam" id="PF21099">
    <property type="entry name" value="POLQ_helical"/>
    <property type="match status" value="1"/>
</dbReference>
<dbReference type="FunFam" id="3.40.50.300:FF:000885">
    <property type="entry name" value="DNA polymerase theta"/>
    <property type="match status" value="1"/>
</dbReference>
<dbReference type="InterPro" id="IPR001650">
    <property type="entry name" value="Helicase_C-like"/>
</dbReference>
<proteinExistence type="inferred from homology"/>
<dbReference type="Proteomes" id="UP000261540">
    <property type="component" value="Unplaced"/>
</dbReference>
<evidence type="ECO:0000256" key="25">
    <source>
        <dbReference type="ARBA" id="ARBA00062978"/>
    </source>
</evidence>
<keyword evidence="10" id="KW-0808">Transferase</keyword>
<dbReference type="PANTHER" id="PTHR10133">
    <property type="entry name" value="DNA POLYMERASE I"/>
    <property type="match status" value="1"/>
</dbReference>
<dbReference type="InterPro" id="IPR002298">
    <property type="entry name" value="DNA_polymerase_A"/>
</dbReference>
<keyword evidence="21" id="KW-0511">Multifunctional enzyme</keyword>
<dbReference type="Ensembl" id="ENSPKIT00000018183.1">
    <property type="protein sequence ID" value="ENSPKIP00000037222.1"/>
    <property type="gene ID" value="ENSPKIG00000015375.1"/>
</dbReference>
<comment type="cofactor">
    <cofactor evidence="1">
        <name>Mg(2+)</name>
        <dbReference type="ChEBI" id="CHEBI:18420"/>
    </cofactor>
</comment>
<feature type="region of interest" description="Disordered" evidence="28">
    <location>
        <begin position="966"/>
        <end position="1067"/>
    </location>
</feature>
<comment type="catalytic activity">
    <reaction evidence="23">
        <text>DNA(n) + a 2'-deoxyribonucleoside 5'-triphosphate = DNA(n+1) + diphosphate</text>
        <dbReference type="Rhea" id="RHEA:22508"/>
        <dbReference type="Rhea" id="RHEA-COMP:17339"/>
        <dbReference type="Rhea" id="RHEA-COMP:17340"/>
        <dbReference type="ChEBI" id="CHEBI:33019"/>
        <dbReference type="ChEBI" id="CHEBI:61560"/>
        <dbReference type="ChEBI" id="CHEBI:173112"/>
        <dbReference type="EC" id="2.7.7.49"/>
    </reaction>
</comment>
<dbReference type="SMART" id="SM00487">
    <property type="entry name" value="DEXDc"/>
    <property type="match status" value="1"/>
</dbReference>
<keyword evidence="18" id="KW-0007">Acetylation</keyword>
<dbReference type="PROSITE" id="PS51192">
    <property type="entry name" value="HELICASE_ATP_BIND_1"/>
    <property type="match status" value="1"/>
</dbReference>
<evidence type="ECO:0000256" key="28">
    <source>
        <dbReference type="SAM" id="MobiDB-lite"/>
    </source>
</evidence>
<evidence type="ECO:0000256" key="27">
    <source>
        <dbReference type="ARBA" id="ARBA00078930"/>
    </source>
</evidence>
<dbReference type="InterPro" id="IPR043502">
    <property type="entry name" value="DNA/RNA_pol_sf"/>
</dbReference>
<dbReference type="InterPro" id="IPR036397">
    <property type="entry name" value="RNaseH_sf"/>
</dbReference>
<evidence type="ECO:0000256" key="19">
    <source>
        <dbReference type="ARBA" id="ARBA00023204"/>
    </source>
</evidence>
<dbReference type="InterPro" id="IPR027417">
    <property type="entry name" value="P-loop_NTPase"/>
</dbReference>
<dbReference type="GO" id="GO:0003964">
    <property type="term" value="F:RNA-directed DNA polymerase activity"/>
    <property type="evidence" value="ECO:0007669"/>
    <property type="project" value="UniProtKB-EC"/>
</dbReference>
<evidence type="ECO:0000256" key="21">
    <source>
        <dbReference type="ARBA" id="ARBA00023268"/>
    </source>
</evidence>
<dbReference type="PROSITE" id="PS00447">
    <property type="entry name" value="DNA_POLYMERASE_A"/>
    <property type="match status" value="1"/>
</dbReference>
<name>A0A3B3T2B4_9TELE</name>
<evidence type="ECO:0000256" key="1">
    <source>
        <dbReference type="ARBA" id="ARBA00001946"/>
    </source>
</evidence>
<evidence type="ECO:0000256" key="22">
    <source>
        <dbReference type="ARBA" id="ARBA00047995"/>
    </source>
</evidence>
<dbReference type="SMART" id="SM00490">
    <property type="entry name" value="HELICc"/>
    <property type="match status" value="1"/>
</dbReference>
<dbReference type="GO" id="GO:0006261">
    <property type="term" value="P:DNA-templated DNA replication"/>
    <property type="evidence" value="ECO:0007669"/>
    <property type="project" value="InterPro"/>
</dbReference>
<dbReference type="PANTHER" id="PTHR10133:SF62">
    <property type="entry name" value="DNA POLYMERASE THETA"/>
    <property type="match status" value="1"/>
</dbReference>
<dbReference type="FunFam" id="1.10.3380.20:FF:000001">
    <property type="entry name" value="DNA polymerase theta"/>
    <property type="match status" value="1"/>
</dbReference>
<dbReference type="GO" id="GO:2000042">
    <property type="term" value="P:negative regulation of double-strand break repair via homologous recombination"/>
    <property type="evidence" value="ECO:0007669"/>
    <property type="project" value="UniProtKB-ARBA"/>
</dbReference>
<keyword evidence="11" id="KW-0548">Nucleotidyltransferase</keyword>
<dbReference type="Pfam" id="PF20470">
    <property type="entry name" value="HTH_61"/>
    <property type="match status" value="1"/>
</dbReference>